<feature type="transmembrane region" description="Helical" evidence="8">
    <location>
        <begin position="111"/>
        <end position="133"/>
    </location>
</feature>
<feature type="transmembrane region" description="Helical" evidence="8">
    <location>
        <begin position="82"/>
        <end position="99"/>
    </location>
</feature>
<organism evidence="10 11">
    <name type="scientific">Priapulus caudatus</name>
    <name type="common">Priapulid worm</name>
    <dbReference type="NCBI Taxonomy" id="37621"/>
    <lineage>
        <taxon>Eukaryota</taxon>
        <taxon>Metazoa</taxon>
        <taxon>Ecdysozoa</taxon>
        <taxon>Scalidophora</taxon>
        <taxon>Priapulida</taxon>
        <taxon>Priapulimorpha</taxon>
        <taxon>Priapulimorphida</taxon>
        <taxon>Priapulidae</taxon>
        <taxon>Priapulus</taxon>
    </lineage>
</organism>
<feature type="transmembrane region" description="Helical" evidence="8">
    <location>
        <begin position="526"/>
        <end position="548"/>
    </location>
</feature>
<comment type="subcellular location">
    <subcellularLocation>
        <location evidence="1">Cell membrane</location>
        <topology evidence="1">Multi-pass membrane protein</topology>
    </subcellularLocation>
</comment>
<evidence type="ECO:0000256" key="2">
    <source>
        <dbReference type="ARBA" id="ARBA00009657"/>
    </source>
</evidence>
<comment type="similarity">
    <text evidence="2">Belongs to the organo anion transporter (TC 2.A.60) family.</text>
</comment>
<evidence type="ECO:0000256" key="5">
    <source>
        <dbReference type="ARBA" id="ARBA00022989"/>
    </source>
</evidence>
<dbReference type="PANTHER" id="PTHR11388">
    <property type="entry name" value="ORGANIC ANION TRANSPORTER"/>
    <property type="match status" value="1"/>
</dbReference>
<dbReference type="PANTHER" id="PTHR11388:SF100">
    <property type="entry name" value="SOLUTE CARRIER ORGANIC ANION TRANSPORTER FAMILY MEMBER 4A1"/>
    <property type="match status" value="1"/>
</dbReference>
<keyword evidence="5 8" id="KW-1133">Transmembrane helix</keyword>
<keyword evidence="4 8" id="KW-0812">Transmembrane</keyword>
<dbReference type="Gene3D" id="3.30.60.30">
    <property type="match status" value="1"/>
</dbReference>
<feature type="transmembrane region" description="Helical" evidence="8">
    <location>
        <begin position="46"/>
        <end position="70"/>
    </location>
</feature>
<feature type="transmembrane region" description="Helical" evidence="8">
    <location>
        <begin position="440"/>
        <end position="461"/>
    </location>
</feature>
<gene>
    <name evidence="11" type="primary">LOC106817401</name>
</gene>
<sequence>MADTQETQSSSAASDDDENRKTSVWSCGLRRYPTCLQPCADIRLFVLVYSAIFLCIGAFFAYFVSVLSTLEKRFQLPSKTAGMLLIFNDVGEAVVVIFFSHFGGRSHRPRIIALLSAVFALGAFITSLPHFIYGGGTYVEREFGTGLNLSAWRDTCAGVAVPDTCDVTLQTNKMAIGIIVIGQLILGAGCSSLFALGSSYIDDNVKPENAALYLGITYTLQLFGPSLGFVIGSVFTRIYVTLSDLSTAIRRLLKNRTYVLVLLGAMFDVYVVVCYLIFLPKYLETHFRIPAHKASMYTGTMGLLSSCVGISVSAFFMTKAKIQPKGAIAMIIFGNVVTVASLVVFVFLGCENVDFAGGQLTDSGYDLSNNCSMSCECDRTSYAPVCGADGITYFSGCLAGCERMDGIAPHENYSGCACVGADGTATHGSCDTGCSNLTPYLVVLAISSFVSASTKVASITVKLRVVDKDLKSLALGFTTFSVCVIVSMPGPVIAGAAIDTACILWQIDGCAETGSCWEYDNDKLRYILHGIALGVKCIATCFYAGAYVSCKGKLAGVMNAYENEIRGARAKGERIDMIDKDTVAESATSPIT</sequence>
<evidence type="ECO:0000256" key="8">
    <source>
        <dbReference type="SAM" id="Phobius"/>
    </source>
</evidence>
<feature type="transmembrane region" description="Helical" evidence="8">
    <location>
        <begin position="176"/>
        <end position="198"/>
    </location>
</feature>
<protein>
    <submittedName>
        <fullName evidence="11">Solute carrier organic anion transporter family member 5A1-like isoform X2</fullName>
    </submittedName>
</protein>
<evidence type="ECO:0000313" key="11">
    <source>
        <dbReference type="RefSeq" id="XP_014677552.1"/>
    </source>
</evidence>
<dbReference type="InterPro" id="IPR004156">
    <property type="entry name" value="OATP"/>
</dbReference>
<evidence type="ECO:0000256" key="4">
    <source>
        <dbReference type="ARBA" id="ARBA00022692"/>
    </source>
</evidence>
<dbReference type="RefSeq" id="XP_014677552.1">
    <property type="nucleotide sequence ID" value="XM_014822066.1"/>
</dbReference>
<keyword evidence="6 8" id="KW-0472">Membrane</keyword>
<dbReference type="PROSITE" id="PS51465">
    <property type="entry name" value="KAZAL_2"/>
    <property type="match status" value="1"/>
</dbReference>
<evidence type="ECO:0000259" key="9">
    <source>
        <dbReference type="PROSITE" id="PS51465"/>
    </source>
</evidence>
<dbReference type="GeneID" id="106817401"/>
<dbReference type="CDD" id="cd17336">
    <property type="entry name" value="MFS_SLCO_OATP"/>
    <property type="match status" value="1"/>
</dbReference>
<dbReference type="InterPro" id="IPR002350">
    <property type="entry name" value="Kazal_dom"/>
</dbReference>
<dbReference type="InterPro" id="IPR036259">
    <property type="entry name" value="MFS_trans_sf"/>
</dbReference>
<keyword evidence="3" id="KW-1003">Cell membrane</keyword>
<keyword evidence="7" id="KW-1015">Disulfide bond</keyword>
<evidence type="ECO:0000256" key="3">
    <source>
        <dbReference type="ARBA" id="ARBA00022475"/>
    </source>
</evidence>
<accession>A0ABM1EZD1</accession>
<evidence type="ECO:0000256" key="6">
    <source>
        <dbReference type="ARBA" id="ARBA00023136"/>
    </source>
</evidence>
<dbReference type="SUPFAM" id="SSF100895">
    <property type="entry name" value="Kazal-type serine protease inhibitors"/>
    <property type="match status" value="1"/>
</dbReference>
<feature type="transmembrane region" description="Helical" evidence="8">
    <location>
        <begin position="328"/>
        <end position="348"/>
    </location>
</feature>
<reference evidence="11" key="1">
    <citation type="submission" date="2025-08" db="UniProtKB">
        <authorList>
            <consortium name="RefSeq"/>
        </authorList>
    </citation>
    <scope>IDENTIFICATION</scope>
</reference>
<feature type="domain" description="Kazal-like" evidence="9">
    <location>
        <begin position="365"/>
        <end position="432"/>
    </location>
</feature>
<dbReference type="Pfam" id="PF03137">
    <property type="entry name" value="OATP"/>
    <property type="match status" value="1"/>
</dbReference>
<evidence type="ECO:0000256" key="7">
    <source>
        <dbReference type="ARBA" id="ARBA00023157"/>
    </source>
</evidence>
<dbReference type="Pfam" id="PF07648">
    <property type="entry name" value="Kazal_2"/>
    <property type="match status" value="1"/>
</dbReference>
<dbReference type="SUPFAM" id="SSF103473">
    <property type="entry name" value="MFS general substrate transporter"/>
    <property type="match status" value="1"/>
</dbReference>
<dbReference type="InterPro" id="IPR036058">
    <property type="entry name" value="Kazal_dom_sf"/>
</dbReference>
<evidence type="ECO:0000313" key="10">
    <source>
        <dbReference type="Proteomes" id="UP000695022"/>
    </source>
</evidence>
<dbReference type="Gene3D" id="1.20.1250.20">
    <property type="entry name" value="MFS general substrate transporter like domains"/>
    <property type="match status" value="1"/>
</dbReference>
<feature type="transmembrane region" description="Helical" evidence="8">
    <location>
        <begin position="257"/>
        <end position="278"/>
    </location>
</feature>
<keyword evidence="10" id="KW-1185">Reference proteome</keyword>
<evidence type="ECO:0000256" key="1">
    <source>
        <dbReference type="ARBA" id="ARBA00004651"/>
    </source>
</evidence>
<feature type="transmembrane region" description="Helical" evidence="8">
    <location>
        <begin position="298"/>
        <end position="316"/>
    </location>
</feature>
<feature type="transmembrane region" description="Helical" evidence="8">
    <location>
        <begin position="473"/>
        <end position="506"/>
    </location>
</feature>
<name>A0ABM1EZD1_PRICU</name>
<proteinExistence type="inferred from homology"/>
<dbReference type="Proteomes" id="UP000695022">
    <property type="component" value="Unplaced"/>
</dbReference>